<dbReference type="Pfam" id="PF06197">
    <property type="entry name" value="DUF998"/>
    <property type="match status" value="1"/>
</dbReference>
<gene>
    <name evidence="3" type="ORF">J2X01_002049</name>
</gene>
<dbReference type="EMBL" id="JAVDVQ010000007">
    <property type="protein sequence ID" value="MDR7082759.1"/>
    <property type="molecule type" value="Genomic_DNA"/>
</dbReference>
<keyword evidence="2" id="KW-0472">Membrane</keyword>
<accession>A0ABU1UC34</accession>
<feature type="transmembrane region" description="Helical" evidence="2">
    <location>
        <begin position="315"/>
        <end position="335"/>
    </location>
</feature>
<dbReference type="RefSeq" id="WP_310056468.1">
    <property type="nucleotide sequence ID" value="NZ_JAVDVQ010000007.1"/>
</dbReference>
<evidence type="ECO:0000313" key="4">
    <source>
        <dbReference type="Proteomes" id="UP001252243"/>
    </source>
</evidence>
<feature type="transmembrane region" description="Helical" evidence="2">
    <location>
        <begin position="234"/>
        <end position="252"/>
    </location>
</feature>
<dbReference type="InterPro" id="IPR009339">
    <property type="entry name" value="DUF998"/>
</dbReference>
<reference evidence="3 4" key="1">
    <citation type="submission" date="2023-07" db="EMBL/GenBank/DDBJ databases">
        <title>Sorghum-associated microbial communities from plants grown in Nebraska, USA.</title>
        <authorList>
            <person name="Schachtman D."/>
        </authorList>
    </citation>
    <scope>NUCLEOTIDE SEQUENCE [LARGE SCALE GENOMIC DNA]</scope>
    <source>
        <strain evidence="3 4">BE167</strain>
    </source>
</reference>
<proteinExistence type="predicted"/>
<feature type="transmembrane region" description="Helical" evidence="2">
    <location>
        <begin position="258"/>
        <end position="277"/>
    </location>
</feature>
<protein>
    <submittedName>
        <fullName evidence="3">Membrane protein</fullName>
    </submittedName>
</protein>
<feature type="region of interest" description="Disordered" evidence="1">
    <location>
        <begin position="350"/>
        <end position="377"/>
    </location>
</feature>
<keyword evidence="4" id="KW-1185">Reference proteome</keyword>
<dbReference type="Proteomes" id="UP001252243">
    <property type="component" value="Unassembled WGS sequence"/>
</dbReference>
<feature type="transmembrane region" description="Helical" evidence="2">
    <location>
        <begin position="289"/>
        <end position="309"/>
    </location>
</feature>
<evidence type="ECO:0000313" key="3">
    <source>
        <dbReference type="EMBL" id="MDR7082759.1"/>
    </source>
</evidence>
<feature type="transmembrane region" description="Helical" evidence="2">
    <location>
        <begin position="16"/>
        <end position="36"/>
    </location>
</feature>
<keyword evidence="2" id="KW-1133">Transmembrane helix</keyword>
<comment type="caution">
    <text evidence="3">The sequence shown here is derived from an EMBL/GenBank/DDBJ whole genome shotgun (WGS) entry which is preliminary data.</text>
</comment>
<evidence type="ECO:0000256" key="2">
    <source>
        <dbReference type="SAM" id="Phobius"/>
    </source>
</evidence>
<feature type="transmembrane region" description="Helical" evidence="2">
    <location>
        <begin position="48"/>
        <end position="67"/>
    </location>
</feature>
<organism evidence="3 4">
    <name type="scientific">Arthrobacter ginsengisoli</name>
    <dbReference type="NCBI Taxonomy" id="1356565"/>
    <lineage>
        <taxon>Bacteria</taxon>
        <taxon>Bacillati</taxon>
        <taxon>Actinomycetota</taxon>
        <taxon>Actinomycetes</taxon>
        <taxon>Micrococcales</taxon>
        <taxon>Micrococcaceae</taxon>
        <taxon>Arthrobacter</taxon>
    </lineage>
</organism>
<feature type="transmembrane region" description="Helical" evidence="2">
    <location>
        <begin position="88"/>
        <end position="113"/>
    </location>
</feature>
<name>A0ABU1UC34_9MICC</name>
<evidence type="ECO:0000256" key="1">
    <source>
        <dbReference type="SAM" id="MobiDB-lite"/>
    </source>
</evidence>
<feature type="transmembrane region" description="Helical" evidence="2">
    <location>
        <begin position="151"/>
        <end position="172"/>
    </location>
</feature>
<keyword evidence="2" id="KW-0812">Transmembrane</keyword>
<feature type="transmembrane region" description="Helical" evidence="2">
    <location>
        <begin position="192"/>
        <end position="214"/>
    </location>
</feature>
<sequence>MLALKNHAAVTSESRALIIGGGAFLILGVAGLLLVGREPVALSGRGSVGDIAALGTAVLGAAAAVIGSLQRRGPEPSRVPEAGRTRNIVDVTALALAHASIFLLGWLALFAIFQQAFVGAVLYPLAGAIIVGTTGAVSAYTAYLSAVTMNAYRLAALLAVFLVAGILTSMLTAEDPQWWQEHLSALGMTSDVSGVTFNVTLIVAGVVVTTLAGYSTKTLAWQANTASSRRRVRLLEGGIVLIGILLACVGLFPVDERFGLHTLAASGMVLVFGTLIVRMRALVPSMPATFNALGLVFLAVIAFAVLMYFPFGYYNLTAVELIAASLVFAWLIVLIRNLAAVDADQLDANPPARRQFQRTEAGRRPAAPGQDKSTTEP</sequence>
<feature type="transmembrane region" description="Helical" evidence="2">
    <location>
        <begin position="125"/>
        <end position="144"/>
    </location>
</feature>